<feature type="region of interest" description="Disordered" evidence="1">
    <location>
        <begin position="43"/>
        <end position="82"/>
    </location>
</feature>
<name>A0A8C2MIM1_CRIGR</name>
<reference evidence="3" key="1">
    <citation type="submission" date="2025-08" db="UniProtKB">
        <authorList>
            <consortium name="Ensembl"/>
        </authorList>
    </citation>
    <scope>IDENTIFICATION</scope>
</reference>
<protein>
    <submittedName>
        <fullName evidence="3">Uncharacterized protein</fullName>
    </submittedName>
</protein>
<keyword evidence="2" id="KW-0732">Signal</keyword>
<sequence>MLKMLLLALWLFWVEGAAAQIGGHSKPSSKTEPKEARVMPTDSMAASGRAGAGAAASPARVRPVTSSTKPLSSTTTASAPPPLRSKATCWAWRMQFISCTAELSNCFTRTIRASRQSTVPTASRHSPERLLVEDSSATPPAPQPATRPTATEKQSKERRGCWDHHSSTCSASTSGGSPLATEACWDMAWSGRVRLEDECQGSEGVYHAWVSPSPEAQSPPLCPGYGYHHLQNRTTCYLPPIQPSQPHLGLLGKIFPRLHRTCSYKLQPQHCTLGKHLPWPQQSSLHHRAPPPLQGIPLPSP</sequence>
<feature type="chain" id="PRO_5034709693" evidence="2">
    <location>
        <begin position="20"/>
        <end position="301"/>
    </location>
</feature>
<evidence type="ECO:0000313" key="4">
    <source>
        <dbReference type="Proteomes" id="UP000694386"/>
    </source>
</evidence>
<feature type="compositionally biased region" description="Pro residues" evidence="1">
    <location>
        <begin position="290"/>
        <end position="301"/>
    </location>
</feature>
<feature type="compositionally biased region" description="Low complexity" evidence="1">
    <location>
        <begin position="45"/>
        <end position="78"/>
    </location>
</feature>
<dbReference type="Ensembl" id="ENSCGRT00001023641.1">
    <property type="protein sequence ID" value="ENSCGRP00001019397.1"/>
    <property type="gene ID" value="ENSCGRG00001018851.1"/>
</dbReference>
<proteinExistence type="predicted"/>
<feature type="compositionally biased region" description="Low complexity" evidence="1">
    <location>
        <begin position="167"/>
        <end position="177"/>
    </location>
</feature>
<feature type="compositionally biased region" description="Polar residues" evidence="1">
    <location>
        <begin position="114"/>
        <end position="124"/>
    </location>
</feature>
<feature type="signal peptide" evidence="2">
    <location>
        <begin position="1"/>
        <end position="19"/>
    </location>
</feature>
<feature type="region of interest" description="Disordered" evidence="1">
    <location>
        <begin position="114"/>
        <end position="177"/>
    </location>
</feature>
<organism evidence="3 4">
    <name type="scientific">Cricetulus griseus</name>
    <name type="common">Chinese hamster</name>
    <name type="synonym">Cricetulus barabensis griseus</name>
    <dbReference type="NCBI Taxonomy" id="10029"/>
    <lineage>
        <taxon>Eukaryota</taxon>
        <taxon>Metazoa</taxon>
        <taxon>Chordata</taxon>
        <taxon>Craniata</taxon>
        <taxon>Vertebrata</taxon>
        <taxon>Euteleostomi</taxon>
        <taxon>Mammalia</taxon>
        <taxon>Eutheria</taxon>
        <taxon>Euarchontoglires</taxon>
        <taxon>Glires</taxon>
        <taxon>Rodentia</taxon>
        <taxon>Myomorpha</taxon>
        <taxon>Muroidea</taxon>
        <taxon>Cricetidae</taxon>
        <taxon>Cricetinae</taxon>
        <taxon>Cricetulus</taxon>
    </lineage>
</organism>
<evidence type="ECO:0000256" key="2">
    <source>
        <dbReference type="SAM" id="SignalP"/>
    </source>
</evidence>
<feature type="compositionally biased region" description="Basic and acidic residues" evidence="1">
    <location>
        <begin position="153"/>
        <end position="166"/>
    </location>
</feature>
<evidence type="ECO:0000256" key="1">
    <source>
        <dbReference type="SAM" id="MobiDB-lite"/>
    </source>
</evidence>
<reference evidence="3" key="2">
    <citation type="submission" date="2025-09" db="UniProtKB">
        <authorList>
            <consortium name="Ensembl"/>
        </authorList>
    </citation>
    <scope>IDENTIFICATION</scope>
</reference>
<feature type="region of interest" description="Disordered" evidence="1">
    <location>
        <begin position="282"/>
        <end position="301"/>
    </location>
</feature>
<dbReference type="AlphaFoldDB" id="A0A8C2MIM1"/>
<accession>A0A8C2MIM1</accession>
<evidence type="ECO:0000313" key="3">
    <source>
        <dbReference type="Ensembl" id="ENSCGRP00001019397.1"/>
    </source>
</evidence>
<dbReference type="Proteomes" id="UP000694386">
    <property type="component" value="Unplaced"/>
</dbReference>